<dbReference type="EMBL" id="JAQQBS010001423">
    <property type="protein sequence ID" value="KAK0160192.1"/>
    <property type="molecule type" value="Genomic_DNA"/>
</dbReference>
<evidence type="ECO:0000313" key="1">
    <source>
        <dbReference type="EMBL" id="KAK0160192.1"/>
    </source>
</evidence>
<evidence type="ECO:0000313" key="2">
    <source>
        <dbReference type="Proteomes" id="UP001168990"/>
    </source>
</evidence>
<reference evidence="1" key="1">
    <citation type="journal article" date="2023" name="bioRxiv">
        <title>Scaffold-level genome assemblies of two parasitoid biocontrol wasps reveal the parthenogenesis mechanism and an associated novel virus.</title>
        <authorList>
            <person name="Inwood S."/>
            <person name="Skelly J."/>
            <person name="Guhlin J."/>
            <person name="Harrop T."/>
            <person name="Goldson S."/>
            <person name="Dearden P."/>
        </authorList>
    </citation>
    <scope>NUCLEOTIDE SEQUENCE</scope>
    <source>
        <strain evidence="1">Irish</strain>
        <tissue evidence="1">Whole body</tissue>
    </source>
</reference>
<comment type="caution">
    <text evidence="1">The sequence shown here is derived from an EMBL/GenBank/DDBJ whole genome shotgun (WGS) entry which is preliminary data.</text>
</comment>
<reference evidence="1" key="2">
    <citation type="submission" date="2023-03" db="EMBL/GenBank/DDBJ databases">
        <authorList>
            <person name="Inwood S.N."/>
            <person name="Skelly J.G."/>
            <person name="Guhlin J."/>
            <person name="Harrop T.W.R."/>
            <person name="Goldson S.G."/>
            <person name="Dearden P.K."/>
        </authorList>
    </citation>
    <scope>NUCLEOTIDE SEQUENCE</scope>
    <source>
        <strain evidence="1">Irish</strain>
        <tissue evidence="1">Whole body</tissue>
    </source>
</reference>
<keyword evidence="2" id="KW-1185">Reference proteome</keyword>
<sequence>MPRGDGYAATTYKCGNTPCSTPLSEIRCSAQQPIMQQSHQSTMSSCFINQHQQTQALFNTNNPYESIPSNKQQIIHSSDDESNSSIISSDEVEFELHDEQIRAMAAILPG</sequence>
<dbReference type="AlphaFoldDB" id="A0AA39C940"/>
<dbReference type="Proteomes" id="UP001168990">
    <property type="component" value="Unassembled WGS sequence"/>
</dbReference>
<accession>A0AA39C940</accession>
<organism evidence="1 2">
    <name type="scientific">Microctonus aethiopoides</name>
    <dbReference type="NCBI Taxonomy" id="144406"/>
    <lineage>
        <taxon>Eukaryota</taxon>
        <taxon>Metazoa</taxon>
        <taxon>Ecdysozoa</taxon>
        <taxon>Arthropoda</taxon>
        <taxon>Hexapoda</taxon>
        <taxon>Insecta</taxon>
        <taxon>Pterygota</taxon>
        <taxon>Neoptera</taxon>
        <taxon>Endopterygota</taxon>
        <taxon>Hymenoptera</taxon>
        <taxon>Apocrita</taxon>
        <taxon>Ichneumonoidea</taxon>
        <taxon>Braconidae</taxon>
        <taxon>Euphorinae</taxon>
        <taxon>Microctonus</taxon>
    </lineage>
</organism>
<name>A0AA39C940_9HYME</name>
<proteinExistence type="predicted"/>
<protein>
    <submittedName>
        <fullName evidence="1">Uncharacterized protein</fullName>
    </submittedName>
</protein>
<gene>
    <name evidence="1" type="ORF">PV328_007620</name>
</gene>